<name>T1JA84_STRMM</name>
<evidence type="ECO:0000256" key="10">
    <source>
        <dbReference type="ARBA" id="ARBA00022968"/>
    </source>
</evidence>
<feature type="transmembrane region" description="Helical" evidence="21">
    <location>
        <begin position="7"/>
        <end position="31"/>
    </location>
</feature>
<keyword evidence="15" id="KW-0464">Manganese</keyword>
<dbReference type="PhylomeDB" id="T1JA84"/>
<keyword evidence="7" id="KW-0808">Transferase</keyword>
<dbReference type="GO" id="GO:0046872">
    <property type="term" value="F:metal ion binding"/>
    <property type="evidence" value="ECO:0007669"/>
    <property type="project" value="UniProtKB-KW"/>
</dbReference>
<sequence length="435" mass="50740">MLRRRPVPCAVVFTFLSALTIYNMMLGFRLIPMERAVSINSNDTIRASFHDWFDNPHPSISINTSDVTHQLHFRSTIGRLDTRRRYKIHDFLVIGKKWDQVSNGRVCLATQTSLDRFSTLGEVTSEWQGPVSVTVFAPDQEFPLALRYITFLQNCFPAVNDNVSFHMVYPANRPPAYSSRLDTEPLVMNCNQPQETLTRVLKLRPLSMMQWRDMTLYPQNHLRNVARKNCQSPYVFQTDVDIIPRRGLAISLAMFLRRPDVCDPCSFVVPTYEVEASVPRLPLTKSELIKLVNKRQAQPFHKVIFIYNQYATNNTRWEQIPEKDDMDAAYKVTNYEFFYEPFYVSKDSVPPHDERFVGYGFTRNTQVYEMVLAGYKLWVLNNAFALHRGLVMKKTRPLWRERQNSANAHLLDGFKKEVAVKYSRVNQHKKRPSPR</sequence>
<keyword evidence="10" id="KW-0735">Signal-anchor</keyword>
<proteinExistence type="inferred from homology"/>
<evidence type="ECO:0000256" key="20">
    <source>
        <dbReference type="ARBA" id="ARBA00047852"/>
    </source>
</evidence>
<dbReference type="InterPro" id="IPR043189">
    <property type="entry name" value="B4GAT1"/>
</dbReference>
<keyword evidence="14" id="KW-0325">Glycoprotein</keyword>
<evidence type="ECO:0000256" key="13">
    <source>
        <dbReference type="ARBA" id="ARBA00023136"/>
    </source>
</evidence>
<evidence type="ECO:0000256" key="6">
    <source>
        <dbReference type="ARBA" id="ARBA00022676"/>
    </source>
</evidence>
<evidence type="ECO:0000256" key="9">
    <source>
        <dbReference type="ARBA" id="ARBA00022723"/>
    </source>
</evidence>
<evidence type="ECO:0000256" key="3">
    <source>
        <dbReference type="ARBA" id="ARBA00004922"/>
    </source>
</evidence>
<evidence type="ECO:0000256" key="7">
    <source>
        <dbReference type="ARBA" id="ARBA00022679"/>
    </source>
</evidence>
<protein>
    <recommendedName>
        <fullName evidence="5">Beta-1,4-glucuronyltransferase 1</fullName>
    </recommendedName>
    <alternativeName>
        <fullName evidence="16">I-beta-1,3-N-acetylglucosaminyltransferase</fullName>
    </alternativeName>
    <alternativeName>
        <fullName evidence="19">N-acetyllactosaminide beta-1,3-N-acetylglucosaminyltransferase</fullName>
    </alternativeName>
    <alternativeName>
        <fullName evidence="17">Poly-N-acetyllactosamine extension enzyme</fullName>
    </alternativeName>
    <alternativeName>
        <fullName evidence="18">UDP-GlcNAc:betaGal beta-1,3-N-acetylglucosaminyltransferase 1</fullName>
    </alternativeName>
</protein>
<keyword evidence="13 21" id="KW-0472">Membrane</keyword>
<evidence type="ECO:0000256" key="1">
    <source>
        <dbReference type="ARBA" id="ARBA00001936"/>
    </source>
</evidence>
<dbReference type="EMBL" id="JH431987">
    <property type="status" value="NOT_ANNOTATED_CDS"/>
    <property type="molecule type" value="Genomic_DNA"/>
</dbReference>
<accession>T1JA84</accession>
<dbReference type="HOGENOM" id="CLU_019238_5_0_1"/>
<dbReference type="PANTHER" id="PTHR46420:SF1">
    <property type="entry name" value="BETA-1,4-GLUCURONYLTRANSFERASE 1"/>
    <property type="match status" value="1"/>
</dbReference>
<comment type="pathway">
    <text evidence="3">Protein modification; protein glycosylation.</text>
</comment>
<dbReference type="AlphaFoldDB" id="T1JA84"/>
<evidence type="ECO:0000256" key="11">
    <source>
        <dbReference type="ARBA" id="ARBA00022989"/>
    </source>
</evidence>
<comment type="similarity">
    <text evidence="4">Belongs to the glycosyltransferase 49 family.</text>
</comment>
<dbReference type="GO" id="GO:0015020">
    <property type="term" value="F:glucuronosyltransferase activity"/>
    <property type="evidence" value="ECO:0007669"/>
    <property type="project" value="InterPro"/>
</dbReference>
<dbReference type="EnsemblMetazoa" id="SMAR010643-RA">
    <property type="protein sequence ID" value="SMAR010643-PA"/>
    <property type="gene ID" value="SMAR010643"/>
</dbReference>
<evidence type="ECO:0000256" key="19">
    <source>
        <dbReference type="ARBA" id="ARBA00033291"/>
    </source>
</evidence>
<dbReference type="PANTHER" id="PTHR46420">
    <property type="entry name" value="BETA-1,4-GLUCURONYLTRANSFERASE 1"/>
    <property type="match status" value="1"/>
</dbReference>
<evidence type="ECO:0000256" key="15">
    <source>
        <dbReference type="ARBA" id="ARBA00023211"/>
    </source>
</evidence>
<evidence type="ECO:0000313" key="23">
    <source>
        <dbReference type="Proteomes" id="UP000014500"/>
    </source>
</evidence>
<dbReference type="eggNOG" id="KOG3765">
    <property type="taxonomic scope" value="Eukaryota"/>
</dbReference>
<evidence type="ECO:0000256" key="18">
    <source>
        <dbReference type="ARBA" id="ARBA00032181"/>
    </source>
</evidence>
<reference evidence="22" key="2">
    <citation type="submission" date="2015-02" db="UniProtKB">
        <authorList>
            <consortium name="EnsemblMetazoa"/>
        </authorList>
    </citation>
    <scope>IDENTIFICATION</scope>
</reference>
<comment type="catalytic activity">
    <reaction evidence="20">
        <text>3-O-[beta-D-Xyl-(1-&gt;4)-Rib-ol-P-Rib-ol-P-3-beta-D-GalNAc-(1-&gt;3)-beta-D-GlcNAc-(1-&gt;4)-(O-6-P-alpha-D-Man)]-Thr-[protein] + UDP-alpha-D-glucuronate = 3-O-[beta-D-GlcA-(1-&gt;3)-beta-D-Xyl-(1-&gt;4)-Rib-ol-P-Rib-ol-P-3-beta-D-GalNAc-(1-&gt;3)-beta-D-GlcNAc-(1-&gt;4)-(O-6-P-alpha-D-Man)]-Thr-[protein] + UDP + H(+)</text>
        <dbReference type="Rhea" id="RHEA:46860"/>
        <dbReference type="Rhea" id="RHEA-COMP:15023"/>
        <dbReference type="Rhea" id="RHEA-COMP:17482"/>
        <dbReference type="ChEBI" id="CHEBI:15378"/>
        <dbReference type="ChEBI" id="CHEBI:58052"/>
        <dbReference type="ChEBI" id="CHEBI:58223"/>
        <dbReference type="ChEBI" id="CHEBI:142405"/>
        <dbReference type="ChEBI" id="CHEBI:177336"/>
    </reaction>
</comment>
<dbReference type="OMA" id="NMKGKFD"/>
<dbReference type="GO" id="GO:0000139">
    <property type="term" value="C:Golgi membrane"/>
    <property type="evidence" value="ECO:0007669"/>
    <property type="project" value="UniProtKB-SubCell"/>
</dbReference>
<evidence type="ECO:0000256" key="16">
    <source>
        <dbReference type="ARBA" id="ARBA00030723"/>
    </source>
</evidence>
<dbReference type="STRING" id="126957.T1JA84"/>
<evidence type="ECO:0000256" key="5">
    <source>
        <dbReference type="ARBA" id="ARBA00017962"/>
    </source>
</evidence>
<evidence type="ECO:0000256" key="21">
    <source>
        <dbReference type="SAM" id="Phobius"/>
    </source>
</evidence>
<evidence type="ECO:0000256" key="14">
    <source>
        <dbReference type="ARBA" id="ARBA00023180"/>
    </source>
</evidence>
<comment type="subcellular location">
    <subcellularLocation>
        <location evidence="2">Golgi apparatus membrane</location>
        <topology evidence="2">Single-pass type II membrane protein</topology>
    </subcellularLocation>
</comment>
<evidence type="ECO:0000256" key="8">
    <source>
        <dbReference type="ARBA" id="ARBA00022692"/>
    </source>
</evidence>
<keyword evidence="6" id="KW-0328">Glycosyltransferase</keyword>
<dbReference type="UniPathway" id="UPA00378"/>
<reference evidence="23" key="1">
    <citation type="submission" date="2011-05" db="EMBL/GenBank/DDBJ databases">
        <authorList>
            <person name="Richards S.R."/>
            <person name="Qu J."/>
            <person name="Jiang H."/>
            <person name="Jhangiani S.N."/>
            <person name="Agravi P."/>
            <person name="Goodspeed R."/>
            <person name="Gross S."/>
            <person name="Mandapat C."/>
            <person name="Jackson L."/>
            <person name="Mathew T."/>
            <person name="Pu L."/>
            <person name="Thornton R."/>
            <person name="Saada N."/>
            <person name="Wilczek-Boney K.B."/>
            <person name="Lee S."/>
            <person name="Kovar C."/>
            <person name="Wu Y."/>
            <person name="Scherer S.E."/>
            <person name="Worley K.C."/>
            <person name="Muzny D.M."/>
            <person name="Gibbs R."/>
        </authorList>
    </citation>
    <scope>NUCLEOTIDE SEQUENCE</scope>
    <source>
        <strain evidence="23">Brora</strain>
    </source>
</reference>
<dbReference type="Proteomes" id="UP000014500">
    <property type="component" value="Unassembled WGS sequence"/>
</dbReference>
<keyword evidence="23" id="KW-1185">Reference proteome</keyword>
<keyword evidence="9" id="KW-0479">Metal-binding</keyword>
<comment type="cofactor">
    <cofactor evidence="1">
        <name>Mn(2+)</name>
        <dbReference type="ChEBI" id="CHEBI:29035"/>
    </cofactor>
</comment>
<keyword evidence="12" id="KW-0333">Golgi apparatus</keyword>
<keyword evidence="11 21" id="KW-1133">Transmembrane helix</keyword>
<evidence type="ECO:0000256" key="4">
    <source>
        <dbReference type="ARBA" id="ARBA00008539"/>
    </source>
</evidence>
<evidence type="ECO:0000256" key="17">
    <source>
        <dbReference type="ARBA" id="ARBA00032175"/>
    </source>
</evidence>
<keyword evidence="8 21" id="KW-0812">Transmembrane</keyword>
<evidence type="ECO:0000256" key="2">
    <source>
        <dbReference type="ARBA" id="ARBA00004323"/>
    </source>
</evidence>
<evidence type="ECO:0000313" key="22">
    <source>
        <dbReference type="EnsemblMetazoa" id="SMAR010643-PA"/>
    </source>
</evidence>
<organism evidence="22 23">
    <name type="scientific">Strigamia maritima</name>
    <name type="common">European centipede</name>
    <name type="synonym">Geophilus maritimus</name>
    <dbReference type="NCBI Taxonomy" id="126957"/>
    <lineage>
        <taxon>Eukaryota</taxon>
        <taxon>Metazoa</taxon>
        <taxon>Ecdysozoa</taxon>
        <taxon>Arthropoda</taxon>
        <taxon>Myriapoda</taxon>
        <taxon>Chilopoda</taxon>
        <taxon>Pleurostigmophora</taxon>
        <taxon>Geophilomorpha</taxon>
        <taxon>Linotaeniidae</taxon>
        <taxon>Strigamia</taxon>
    </lineage>
</organism>
<dbReference type="Pfam" id="PF13896">
    <property type="entry name" value="Glyco_transf_49"/>
    <property type="match status" value="1"/>
</dbReference>
<dbReference type="GO" id="GO:0035269">
    <property type="term" value="P:protein O-linked glycosylation via mannose"/>
    <property type="evidence" value="ECO:0007669"/>
    <property type="project" value="TreeGrafter"/>
</dbReference>
<evidence type="ECO:0000256" key="12">
    <source>
        <dbReference type="ARBA" id="ARBA00023034"/>
    </source>
</evidence>